<protein>
    <recommendedName>
        <fullName evidence="4">F-box domain-containing protein</fullName>
    </recommendedName>
</protein>
<dbReference type="AlphaFoldDB" id="A0A0C3AT70"/>
<evidence type="ECO:0000313" key="3">
    <source>
        <dbReference type="Proteomes" id="UP000054097"/>
    </source>
</evidence>
<evidence type="ECO:0000256" key="1">
    <source>
        <dbReference type="SAM" id="Coils"/>
    </source>
</evidence>
<reference evidence="2 3" key="1">
    <citation type="submission" date="2014-04" db="EMBL/GenBank/DDBJ databases">
        <authorList>
            <consortium name="DOE Joint Genome Institute"/>
            <person name="Kuo A."/>
            <person name="Zuccaro A."/>
            <person name="Kohler A."/>
            <person name="Nagy L.G."/>
            <person name="Floudas D."/>
            <person name="Copeland A."/>
            <person name="Barry K.W."/>
            <person name="Cichocki N."/>
            <person name="Veneault-Fourrey C."/>
            <person name="LaButti K."/>
            <person name="Lindquist E.A."/>
            <person name="Lipzen A."/>
            <person name="Lundell T."/>
            <person name="Morin E."/>
            <person name="Murat C."/>
            <person name="Sun H."/>
            <person name="Tunlid A."/>
            <person name="Henrissat B."/>
            <person name="Grigoriev I.V."/>
            <person name="Hibbett D.S."/>
            <person name="Martin F."/>
            <person name="Nordberg H.P."/>
            <person name="Cantor M.N."/>
            <person name="Hua S.X."/>
        </authorList>
    </citation>
    <scope>NUCLEOTIDE SEQUENCE [LARGE SCALE GENOMIC DNA]</scope>
    <source>
        <strain evidence="2 3">MAFF 305830</strain>
    </source>
</reference>
<proteinExistence type="predicted"/>
<sequence>MAQTSSWNALNRAMLEKSRKTVEEMRTMIREYHAQDALLSQHEDNLRNQLKDAEFRREHLKSTLKEAELSLERMENTVHHLECSLSPMRSMPSEILLRIFHYVVLQGKEYLEEKFTTWDRIDSFPTPVILSSVCCHWRDVVEKNAKLWDFVLLRIPTLLMAEAEGGLKHSRHLRSVRHWIANGRQDRQSLFIEDYGFHLKPTIYSVLGPQLPVWKSISISIINDNPSSPWEIEKIRSKEVTVYRRRVMPSMTSMKPLLQYARNLTITGTPPEWGDTPWASLRSLKLTSFAGDEASDYLSFGAQDLRDIINAAVCLKDLELNFCIDRSAPAAQYSGDQIACSHRSLQSLSLHLHHLEEGGRAFGVHLDSPSLHHLNILSIGQAAFDDVLLQAETWQSITSLAFCAIKELDALTVTRFMRHLPNVNSIEMQGRNLDALFTLVNGFYAQVPPKYAALPLLKLNTVTMSDVDIRGETLITMLETRLAQRESGFRWISAVTEVHLYDAAYVTPEDWKRVNTLLEIGRIASLSEATQMVISQ</sequence>
<dbReference type="OrthoDB" id="3365698at2759"/>
<dbReference type="STRING" id="933852.A0A0C3AT70"/>
<name>A0A0C3AT70_SERVB</name>
<keyword evidence="1" id="KW-0175">Coiled coil</keyword>
<organism evidence="2 3">
    <name type="scientific">Serendipita vermifera MAFF 305830</name>
    <dbReference type="NCBI Taxonomy" id="933852"/>
    <lineage>
        <taxon>Eukaryota</taxon>
        <taxon>Fungi</taxon>
        <taxon>Dikarya</taxon>
        <taxon>Basidiomycota</taxon>
        <taxon>Agaricomycotina</taxon>
        <taxon>Agaricomycetes</taxon>
        <taxon>Sebacinales</taxon>
        <taxon>Serendipitaceae</taxon>
        <taxon>Serendipita</taxon>
    </lineage>
</organism>
<gene>
    <name evidence="2" type="ORF">M408DRAFT_28121</name>
</gene>
<dbReference type="Gene3D" id="1.20.1280.50">
    <property type="match status" value="1"/>
</dbReference>
<dbReference type="EMBL" id="KN824341">
    <property type="protein sequence ID" value="KIM23214.1"/>
    <property type="molecule type" value="Genomic_DNA"/>
</dbReference>
<accession>A0A0C3AT70</accession>
<keyword evidence="3" id="KW-1185">Reference proteome</keyword>
<evidence type="ECO:0008006" key="4">
    <source>
        <dbReference type="Google" id="ProtNLM"/>
    </source>
</evidence>
<evidence type="ECO:0000313" key="2">
    <source>
        <dbReference type="EMBL" id="KIM23214.1"/>
    </source>
</evidence>
<feature type="coiled-coil region" evidence="1">
    <location>
        <begin position="15"/>
        <end position="84"/>
    </location>
</feature>
<dbReference type="HOGENOM" id="CLU_523941_0_0_1"/>
<dbReference type="Proteomes" id="UP000054097">
    <property type="component" value="Unassembled WGS sequence"/>
</dbReference>
<reference evidence="3" key="2">
    <citation type="submission" date="2015-01" db="EMBL/GenBank/DDBJ databases">
        <title>Evolutionary Origins and Diversification of the Mycorrhizal Mutualists.</title>
        <authorList>
            <consortium name="DOE Joint Genome Institute"/>
            <consortium name="Mycorrhizal Genomics Consortium"/>
            <person name="Kohler A."/>
            <person name="Kuo A."/>
            <person name="Nagy L.G."/>
            <person name="Floudas D."/>
            <person name="Copeland A."/>
            <person name="Barry K.W."/>
            <person name="Cichocki N."/>
            <person name="Veneault-Fourrey C."/>
            <person name="LaButti K."/>
            <person name="Lindquist E.A."/>
            <person name="Lipzen A."/>
            <person name="Lundell T."/>
            <person name="Morin E."/>
            <person name="Murat C."/>
            <person name="Riley R."/>
            <person name="Ohm R."/>
            <person name="Sun H."/>
            <person name="Tunlid A."/>
            <person name="Henrissat B."/>
            <person name="Grigoriev I.V."/>
            <person name="Hibbett D.S."/>
            <person name="Martin F."/>
        </authorList>
    </citation>
    <scope>NUCLEOTIDE SEQUENCE [LARGE SCALE GENOMIC DNA]</scope>
    <source>
        <strain evidence="3">MAFF 305830</strain>
    </source>
</reference>